<dbReference type="Gene3D" id="2.40.33.20">
    <property type="entry name" value="PK beta-barrel domain-like"/>
    <property type="match status" value="1"/>
</dbReference>
<accession>A0A2I7KF30</accession>
<dbReference type="EMBL" id="CP010726">
    <property type="protein sequence ID" value="AUR01203.1"/>
    <property type="molecule type" value="Genomic_DNA"/>
</dbReference>
<evidence type="ECO:0000313" key="2">
    <source>
        <dbReference type="EMBL" id="AUR01203.1"/>
    </source>
</evidence>
<reference evidence="2 3" key="2">
    <citation type="journal article" date="2017" name="Genome Biol. Evol.">
        <title>Trajectories and Drivers of Genome Evolution in Surface-Associated Marine Phaeobacter.</title>
        <authorList>
            <person name="Freese H.M."/>
            <person name="Sikorski J."/>
            <person name="Bunk B."/>
            <person name="Scheuner C."/>
            <person name="Meier-Kolthoff J.P."/>
            <person name="Sproer C."/>
            <person name="Gram L."/>
            <person name="Overmann J."/>
        </authorList>
    </citation>
    <scope>NUCLEOTIDE SEQUENCE [LARGE SCALE GENOMIC DNA]</scope>
    <source>
        <strain evidence="2 3">P88</strain>
        <plasmid evidence="3">pp88_a</plasmid>
    </source>
</reference>
<dbReference type="Proteomes" id="UP000236447">
    <property type="component" value="Plasmid pP88_a"/>
</dbReference>
<dbReference type="GO" id="GO:0030151">
    <property type="term" value="F:molybdenum ion binding"/>
    <property type="evidence" value="ECO:0007669"/>
    <property type="project" value="InterPro"/>
</dbReference>
<dbReference type="PROSITE" id="PS51340">
    <property type="entry name" value="MOSC"/>
    <property type="match status" value="1"/>
</dbReference>
<sequence>MMQPDLSTRIAGIFHGPIATPWARKAPTAIHKSPVHGPQKIDFDGFTGDAQADLTVHGGADKAIHHYASDHYSLWQDETEMPLTSVPAAFGENIASLGLTEKTLCIGDILRLGTAVVQISQGRQPCWKLGLYTGNTRMPYLFQKTGRTGWYYRVLDPGIAQTGDKITLMERRQPDWTVERVTRARLTRKVAPEDAAVLAHMEDLAAGWRAAFARMAEGDSGEDTRARLIGAQE</sequence>
<dbReference type="RefSeq" id="WP_102884444.1">
    <property type="nucleotide sequence ID" value="NZ_CP010726.1"/>
</dbReference>
<evidence type="ECO:0000313" key="3">
    <source>
        <dbReference type="Proteomes" id="UP000236447"/>
    </source>
</evidence>
<dbReference type="InterPro" id="IPR011037">
    <property type="entry name" value="Pyrv_Knase-like_insert_dom_sf"/>
</dbReference>
<dbReference type="InterPro" id="IPR005302">
    <property type="entry name" value="MoCF_Sase_C"/>
</dbReference>
<feature type="domain" description="MOSC" evidence="1">
    <location>
        <begin position="33"/>
        <end position="169"/>
    </location>
</feature>
<name>A0A2I7KF30_9RHOB</name>
<dbReference type="Pfam" id="PF03473">
    <property type="entry name" value="MOSC"/>
    <property type="match status" value="1"/>
</dbReference>
<dbReference type="GO" id="GO:0030170">
    <property type="term" value="F:pyridoxal phosphate binding"/>
    <property type="evidence" value="ECO:0007669"/>
    <property type="project" value="InterPro"/>
</dbReference>
<dbReference type="SUPFAM" id="SSF50800">
    <property type="entry name" value="PK beta-barrel domain-like"/>
    <property type="match status" value="1"/>
</dbReference>
<reference evidence="2 3" key="1">
    <citation type="journal article" date="2017" name="Front. Microbiol.">
        <title>Phaeobacter piscinae sp. nov., a species of the Roseobacter group and potential aquaculture probiont.</title>
        <authorList>
            <person name="Sonnenschein E.C."/>
            <person name="Phippen C.B.W."/>
            <person name="Nielsen K.F."/>
            <person name="Mateiu R.V."/>
            <person name="Melchiorsen J."/>
            <person name="Gram L."/>
            <person name="Overmann J."/>
            <person name="Freese H.M."/>
        </authorList>
    </citation>
    <scope>NUCLEOTIDE SEQUENCE [LARGE SCALE GENOMIC DNA]</scope>
    <source>
        <strain evidence="2 3">P88</strain>
        <plasmid evidence="3">pp88_a</plasmid>
    </source>
</reference>
<dbReference type="PANTHER" id="PTHR30212">
    <property type="entry name" value="PROTEIN YIIM"/>
    <property type="match status" value="1"/>
</dbReference>
<dbReference type="GO" id="GO:0003824">
    <property type="term" value="F:catalytic activity"/>
    <property type="evidence" value="ECO:0007669"/>
    <property type="project" value="InterPro"/>
</dbReference>
<geneLocation type="plasmid" evidence="3">
    <name>pp88_a</name>
</geneLocation>
<dbReference type="InterPro" id="IPR052353">
    <property type="entry name" value="Benzoxazolinone_Detox_Enz"/>
</dbReference>
<dbReference type="PANTHER" id="PTHR30212:SF2">
    <property type="entry name" value="PROTEIN YIIM"/>
    <property type="match status" value="1"/>
</dbReference>
<evidence type="ECO:0000259" key="1">
    <source>
        <dbReference type="PROSITE" id="PS51340"/>
    </source>
</evidence>
<keyword evidence="2" id="KW-0614">Plasmid</keyword>
<protein>
    <recommendedName>
        <fullName evidence="1">MOSC domain-containing protein</fullName>
    </recommendedName>
</protein>
<gene>
    <name evidence="2" type="ORF">PhaeoP88_03891</name>
</gene>
<proteinExistence type="predicted"/>
<dbReference type="AlphaFoldDB" id="A0A2I7KF30"/>
<organism evidence="2 3">
    <name type="scientific">Phaeobacter inhibens</name>
    <dbReference type="NCBI Taxonomy" id="221822"/>
    <lineage>
        <taxon>Bacteria</taxon>
        <taxon>Pseudomonadati</taxon>
        <taxon>Pseudomonadota</taxon>
        <taxon>Alphaproteobacteria</taxon>
        <taxon>Rhodobacterales</taxon>
        <taxon>Roseobacteraceae</taxon>
        <taxon>Phaeobacter</taxon>
    </lineage>
</organism>